<dbReference type="InterPro" id="IPR029060">
    <property type="entry name" value="PIN-like_dom_sf"/>
</dbReference>
<dbReference type="Gene3D" id="3.40.50.1010">
    <property type="entry name" value="5'-nuclease"/>
    <property type="match status" value="1"/>
</dbReference>
<reference evidence="4" key="2">
    <citation type="journal article" date="2023" name="IMA Fungus">
        <title>Comparative genomic study of the Penicillium genus elucidates a diverse pangenome and 15 lateral gene transfer events.</title>
        <authorList>
            <person name="Petersen C."/>
            <person name="Sorensen T."/>
            <person name="Nielsen M.R."/>
            <person name="Sondergaard T.E."/>
            <person name="Sorensen J.L."/>
            <person name="Fitzpatrick D.A."/>
            <person name="Frisvad J.C."/>
            <person name="Nielsen K.L."/>
        </authorList>
    </citation>
    <scope>NUCLEOTIDE SEQUENCE</scope>
    <source>
        <strain evidence="4">IBT 15544</strain>
    </source>
</reference>
<proteinExistence type="inferred from homology"/>
<dbReference type="Pfam" id="PF12247">
    <property type="entry name" value="MKT1_N"/>
    <property type="match status" value="1"/>
</dbReference>
<organism evidence="4 5">
    <name type="scientific">Penicillium cinerascens</name>
    <dbReference type="NCBI Taxonomy" id="70096"/>
    <lineage>
        <taxon>Eukaryota</taxon>
        <taxon>Fungi</taxon>
        <taxon>Dikarya</taxon>
        <taxon>Ascomycota</taxon>
        <taxon>Pezizomycotina</taxon>
        <taxon>Eurotiomycetes</taxon>
        <taxon>Eurotiomycetidae</taxon>
        <taxon>Eurotiales</taxon>
        <taxon>Aspergillaceae</taxon>
        <taxon>Penicillium</taxon>
    </lineage>
</organism>
<accession>A0A9W9NHJ6</accession>
<name>A0A9W9NHJ6_9EURO</name>
<dbReference type="InterPro" id="IPR006085">
    <property type="entry name" value="XPG_DNA_repair_N"/>
</dbReference>
<evidence type="ECO:0000256" key="1">
    <source>
        <dbReference type="ARBA" id="ARBA00022845"/>
    </source>
</evidence>
<dbReference type="CDD" id="cd09858">
    <property type="entry name" value="PIN_MKT1"/>
    <property type="match status" value="1"/>
</dbReference>
<dbReference type="PANTHER" id="PTHR11081">
    <property type="entry name" value="FLAP ENDONUCLEASE FAMILY MEMBER"/>
    <property type="match status" value="1"/>
</dbReference>
<evidence type="ECO:0000313" key="4">
    <source>
        <dbReference type="EMBL" id="KAJ5218814.1"/>
    </source>
</evidence>
<dbReference type="GO" id="GO:0003730">
    <property type="term" value="F:mRNA 3'-UTR binding"/>
    <property type="evidence" value="ECO:0007669"/>
    <property type="project" value="TreeGrafter"/>
</dbReference>
<dbReference type="SUPFAM" id="SSF88723">
    <property type="entry name" value="PIN domain-like"/>
    <property type="match status" value="1"/>
</dbReference>
<reference evidence="4" key="1">
    <citation type="submission" date="2022-12" db="EMBL/GenBank/DDBJ databases">
        <authorList>
            <person name="Petersen C."/>
        </authorList>
    </citation>
    <scope>NUCLEOTIDE SEQUENCE</scope>
    <source>
        <strain evidence="4">IBT 15544</strain>
    </source>
</reference>
<sequence length="762" mass="85890">MPIRPFDDWVNGRRQSLPLSALKGAVVGIDASHYISQHLTNQSTREALLGALGGFPFALKNNIEKELQTFKNLGVGCVFVFNGLDFGKKEHRTNTSPASVRSFEQAWELYDQQQADQVVDAFSNAGMPTFYTLQFSHLWATCIPSVRSYQVLSPISPLIADQALTSGTPPPETLYKFLQRILNENRVSFMVAPYSAAAQLAYLHRGTNPVIDAVYGPSEILMFDLDKLVTKIETEPAQFFWINKQTCQEELGRLSNDQFLDFCLLLGSPFLRPCPLFENPGFPGKLPAIRDALPMFNAAGRNALTLCAQFEDDRRMQEFQYTDRYKRAWMIVKHHVYVDIDGRVAPMDPESTSSDMHELIGQRLPEELYFYLSKGILGPEVPNTLTSGEVRIDLPLGTEDTEVYRQLVGDDLTPIRTQSICLLANCLHRFYQTKVIKIQPWFDDNSERTINLKNLPSVKDTISSWKVSGDQFPESVKKLQAPRGSFKFAIQSLSNSDFASKTFATKEMPILSAQEDILSNVMWRFLQLRGYVDDKHKLTAWGKCLESALSVVDPAGNLEEAVFIAVEMLRMDLLNTTHWFAHVSGGPMRGSEEDKTFNMLVSRVACIAKLQHKAIGYSGPLSRQLLCYRSLVSEVRSALRNLVEVVLASLLLSGDAERDRKDWPELGIKLPFVDDNDCGLGIAVRTYLDDLPLQANPTSPEARAEVKSKGKEWFQHSESFTGNLDLAFKLWDAVYKGTQHAGKEIKDAKLWDDANKWLSERR</sequence>
<dbReference type="SMART" id="SM00485">
    <property type="entry name" value="XPGN"/>
    <property type="match status" value="1"/>
</dbReference>
<feature type="domain" description="XPG N-terminal" evidence="3">
    <location>
        <begin position="1"/>
        <end position="102"/>
    </location>
</feature>
<protein>
    <recommendedName>
        <fullName evidence="3">XPG N-terminal domain-containing protein</fullName>
    </recommendedName>
</protein>
<evidence type="ECO:0000259" key="3">
    <source>
        <dbReference type="SMART" id="SM00485"/>
    </source>
</evidence>
<comment type="similarity">
    <text evidence="2">Belongs to the XPG/RAD2 endonuclease family.</text>
</comment>
<dbReference type="OrthoDB" id="17262at2759"/>
<keyword evidence="5" id="KW-1185">Reference proteome</keyword>
<evidence type="ECO:0000313" key="5">
    <source>
        <dbReference type="Proteomes" id="UP001150904"/>
    </source>
</evidence>
<dbReference type="InterPro" id="IPR022039">
    <property type="entry name" value="MKT1_C"/>
</dbReference>
<dbReference type="GO" id="GO:0006417">
    <property type="term" value="P:regulation of translation"/>
    <property type="evidence" value="ECO:0007669"/>
    <property type="project" value="UniProtKB-KW"/>
</dbReference>
<comment type="caution">
    <text evidence="4">The sequence shown here is derived from an EMBL/GenBank/DDBJ whole genome shotgun (WGS) entry which is preliminary data.</text>
</comment>
<gene>
    <name evidence="4" type="ORF">N7498_000913</name>
</gene>
<dbReference type="Pfam" id="PF12246">
    <property type="entry name" value="MKT1_C"/>
    <property type="match status" value="1"/>
</dbReference>
<dbReference type="Proteomes" id="UP001150904">
    <property type="component" value="Unassembled WGS sequence"/>
</dbReference>
<dbReference type="CDD" id="cd09902">
    <property type="entry name" value="H3TH_MKT1"/>
    <property type="match status" value="1"/>
</dbReference>
<dbReference type="InterPro" id="IPR006084">
    <property type="entry name" value="XPG/Rad2"/>
</dbReference>
<keyword evidence="1" id="KW-0810">Translation regulation</keyword>
<dbReference type="AlphaFoldDB" id="A0A9W9NHJ6"/>
<dbReference type="InterPro" id="IPR022040">
    <property type="entry name" value="MKT1_N"/>
</dbReference>
<dbReference type="PANTHER" id="PTHR11081:SF32">
    <property type="entry name" value="POST-TRANSCRIPTIONAL REGULATOR MKT1"/>
    <property type="match status" value="1"/>
</dbReference>
<dbReference type="Pfam" id="PF00752">
    <property type="entry name" value="XPG_N"/>
    <property type="match status" value="1"/>
</dbReference>
<dbReference type="InterPro" id="IPR037314">
    <property type="entry name" value="MKT1_H3TH"/>
</dbReference>
<dbReference type="RefSeq" id="XP_058313387.1">
    <property type="nucleotide sequence ID" value="XM_058447976.1"/>
</dbReference>
<dbReference type="EMBL" id="JAPQKR010000004">
    <property type="protein sequence ID" value="KAJ5218814.1"/>
    <property type="molecule type" value="Genomic_DNA"/>
</dbReference>
<dbReference type="GO" id="GO:0004518">
    <property type="term" value="F:nuclease activity"/>
    <property type="evidence" value="ECO:0007669"/>
    <property type="project" value="InterPro"/>
</dbReference>
<dbReference type="GeneID" id="83175276"/>
<evidence type="ECO:0000256" key="2">
    <source>
        <dbReference type="ARBA" id="ARBA00024023"/>
    </source>
</evidence>